<keyword evidence="9 10" id="KW-0472">Membrane</keyword>
<evidence type="ECO:0000256" key="8">
    <source>
        <dbReference type="ARBA" id="ARBA00022989"/>
    </source>
</evidence>
<evidence type="ECO:0000313" key="12">
    <source>
        <dbReference type="Proteomes" id="UP000694545"/>
    </source>
</evidence>
<protein>
    <submittedName>
        <fullName evidence="11">Uncharacterized protein</fullName>
    </submittedName>
</protein>
<evidence type="ECO:0000256" key="4">
    <source>
        <dbReference type="ARBA" id="ARBA00022427"/>
    </source>
</evidence>
<dbReference type="InterPro" id="IPR006187">
    <property type="entry name" value="Claudin"/>
</dbReference>
<accession>A0A8D2J3D0</accession>
<name>A0A8D2J3D0_VARKO</name>
<keyword evidence="5" id="KW-1003">Cell membrane</keyword>
<comment type="subcellular location">
    <subcellularLocation>
        <location evidence="1">Cell junction</location>
        <location evidence="1">Tight junction</location>
    </subcellularLocation>
    <subcellularLocation>
        <location evidence="2">Cell membrane</location>
        <topology evidence="2">Multi-pass membrane protein</topology>
    </subcellularLocation>
</comment>
<organism evidence="11 12">
    <name type="scientific">Varanus komodoensis</name>
    <name type="common">Komodo dragon</name>
    <dbReference type="NCBI Taxonomy" id="61221"/>
    <lineage>
        <taxon>Eukaryota</taxon>
        <taxon>Metazoa</taxon>
        <taxon>Chordata</taxon>
        <taxon>Craniata</taxon>
        <taxon>Vertebrata</taxon>
        <taxon>Euteleostomi</taxon>
        <taxon>Lepidosauria</taxon>
        <taxon>Squamata</taxon>
        <taxon>Bifurcata</taxon>
        <taxon>Unidentata</taxon>
        <taxon>Episquamata</taxon>
        <taxon>Toxicofera</taxon>
        <taxon>Anguimorpha</taxon>
        <taxon>Paleoanguimorpha</taxon>
        <taxon>Varanoidea</taxon>
        <taxon>Varanidae</taxon>
        <taxon>Varanus</taxon>
    </lineage>
</organism>
<dbReference type="GO" id="GO:0005923">
    <property type="term" value="C:bicellular tight junction"/>
    <property type="evidence" value="ECO:0007669"/>
    <property type="project" value="UniProtKB-SubCell"/>
</dbReference>
<dbReference type="OMA" id="HVGIWKI"/>
<dbReference type="InterPro" id="IPR004031">
    <property type="entry name" value="PMP22/EMP/MP20/Claudin"/>
</dbReference>
<evidence type="ECO:0000256" key="5">
    <source>
        <dbReference type="ARBA" id="ARBA00022475"/>
    </source>
</evidence>
<dbReference type="PANTHER" id="PTHR12002">
    <property type="entry name" value="CLAUDIN"/>
    <property type="match status" value="1"/>
</dbReference>
<keyword evidence="8 10" id="KW-1133">Transmembrane helix</keyword>
<feature type="transmembrane region" description="Helical" evidence="10">
    <location>
        <begin position="128"/>
        <end position="152"/>
    </location>
</feature>
<dbReference type="GO" id="GO:0005198">
    <property type="term" value="F:structural molecule activity"/>
    <property type="evidence" value="ECO:0007669"/>
    <property type="project" value="InterPro"/>
</dbReference>
<reference evidence="11" key="2">
    <citation type="submission" date="2025-09" db="UniProtKB">
        <authorList>
            <consortium name="Ensembl"/>
        </authorList>
    </citation>
    <scope>IDENTIFICATION</scope>
</reference>
<keyword evidence="12" id="KW-1185">Reference proteome</keyword>
<dbReference type="Pfam" id="PF13903">
    <property type="entry name" value="Claudin_2"/>
    <property type="match status" value="1"/>
</dbReference>
<dbReference type="Proteomes" id="UP000694545">
    <property type="component" value="Unplaced"/>
</dbReference>
<evidence type="ECO:0000256" key="9">
    <source>
        <dbReference type="ARBA" id="ARBA00023136"/>
    </source>
</evidence>
<proteinExistence type="inferred from homology"/>
<evidence type="ECO:0000256" key="3">
    <source>
        <dbReference type="ARBA" id="ARBA00008295"/>
    </source>
</evidence>
<dbReference type="GO" id="GO:0005886">
    <property type="term" value="C:plasma membrane"/>
    <property type="evidence" value="ECO:0007669"/>
    <property type="project" value="UniProtKB-SubCell"/>
</dbReference>
<evidence type="ECO:0000256" key="1">
    <source>
        <dbReference type="ARBA" id="ARBA00004435"/>
    </source>
</evidence>
<sequence length="230" mass="26204">MLAETAYCLQIFGFSTGCAGCLLTVLTMKCTDWRLWHIEKNSMPNAGLTRVGIWKICFPPTSKGSNGYSVLCCKEFDFYEKFFPVAMKVSQVFMFIALFLASLGLVLSFLIPWNVFCRCFTRMQARCFIASGGFFILLSSICVFIPITWNVYSVSVNEIIHFPDDFHLPPRFVPLSTALSILTFHCIEGKFIAHILNLITHLGQYTQSNMLIFYMLDPFVSIHQVKHAKE</sequence>
<evidence type="ECO:0000256" key="7">
    <source>
        <dbReference type="ARBA" id="ARBA00022949"/>
    </source>
</evidence>
<reference evidence="11" key="1">
    <citation type="submission" date="2025-08" db="UniProtKB">
        <authorList>
            <consortium name="Ensembl"/>
        </authorList>
    </citation>
    <scope>IDENTIFICATION</scope>
</reference>
<keyword evidence="6 10" id="KW-0812">Transmembrane</keyword>
<feature type="transmembrane region" description="Helical" evidence="10">
    <location>
        <begin position="7"/>
        <end position="26"/>
    </location>
</feature>
<dbReference type="Gene3D" id="1.20.140.150">
    <property type="match status" value="1"/>
</dbReference>
<evidence type="ECO:0000256" key="6">
    <source>
        <dbReference type="ARBA" id="ARBA00022692"/>
    </source>
</evidence>
<evidence type="ECO:0000313" key="11">
    <source>
        <dbReference type="Ensembl" id="ENSVKKP00000008948.1"/>
    </source>
</evidence>
<comment type="similarity">
    <text evidence="3">Belongs to the claudin family.</text>
</comment>
<keyword evidence="4" id="KW-0796">Tight junction</keyword>
<feature type="transmembrane region" description="Helical" evidence="10">
    <location>
        <begin position="92"/>
        <end position="116"/>
    </location>
</feature>
<keyword evidence="7" id="KW-0965">Cell junction</keyword>
<dbReference type="AlphaFoldDB" id="A0A8D2J3D0"/>
<evidence type="ECO:0000256" key="10">
    <source>
        <dbReference type="SAM" id="Phobius"/>
    </source>
</evidence>
<dbReference type="Ensembl" id="ENSVKKT00000009176.1">
    <property type="protein sequence ID" value="ENSVKKP00000008948.1"/>
    <property type="gene ID" value="ENSVKKG00000006355.1"/>
</dbReference>
<evidence type="ECO:0000256" key="2">
    <source>
        <dbReference type="ARBA" id="ARBA00004651"/>
    </source>
</evidence>